<evidence type="ECO:0000256" key="1">
    <source>
        <dbReference type="SAM" id="SignalP"/>
    </source>
</evidence>
<name>A0ABV8HBG0_9FLAO</name>
<dbReference type="Proteomes" id="UP001595793">
    <property type="component" value="Unassembled WGS sequence"/>
</dbReference>
<reference evidence="4" key="2">
    <citation type="journal article" date="2019" name="Int. J. Syst. Evol. Microbiol.">
        <title>The Global Catalogue of Microorganisms (GCM) 10K type strain sequencing project: providing services to taxonomists for standard genome sequencing and annotation.</title>
        <authorList>
            <consortium name="The Broad Institute Genomics Platform"/>
            <consortium name="The Broad Institute Genome Sequencing Center for Infectious Disease"/>
            <person name="Wu L."/>
            <person name="Ma J."/>
        </authorList>
    </citation>
    <scope>NUCLEOTIDE SEQUENCE [LARGE SCALE GENOMIC DNA]</scope>
    <source>
        <strain evidence="4">CECT 9128</strain>
    </source>
</reference>
<evidence type="ECO:0000313" key="3">
    <source>
        <dbReference type="EMBL" id="MFC4028586.1"/>
    </source>
</evidence>
<reference evidence="3" key="3">
    <citation type="submission" date="2024-09" db="EMBL/GenBank/DDBJ databases">
        <authorList>
            <person name="Sun Q."/>
            <person name="Mori K."/>
        </authorList>
    </citation>
    <scope>NUCLEOTIDE SEQUENCE</scope>
    <source>
        <strain evidence="3">CECT 9128</strain>
    </source>
</reference>
<keyword evidence="1" id="KW-0732">Signal</keyword>
<feature type="signal peptide" evidence="1">
    <location>
        <begin position="1"/>
        <end position="21"/>
    </location>
</feature>
<organism evidence="3 4">
    <name type="scientific">Zunongwangia endophytica</name>
    <dbReference type="NCBI Taxonomy" id="1808945"/>
    <lineage>
        <taxon>Bacteria</taxon>
        <taxon>Pseudomonadati</taxon>
        <taxon>Bacteroidota</taxon>
        <taxon>Flavobacteriia</taxon>
        <taxon>Flavobacteriales</taxon>
        <taxon>Flavobacteriaceae</taxon>
        <taxon>Zunongwangia</taxon>
    </lineage>
</organism>
<dbReference type="EMBL" id="JBHSAS010000006">
    <property type="protein sequence ID" value="MFC4028265.1"/>
    <property type="molecule type" value="Genomic_DNA"/>
</dbReference>
<sequence length="249" mass="27165">MMKLLQLLTFTIFFTSINNFAQTNIMVRAKAKDAKFIGTSIGGAKIIVREVLTKKILAQGVTTGSTGNSEKIMKQPKERYQDISDDNTAGFLAKLDIKQPVFVEVEAHAPINKSQAKVKSTTQLWVIPGKDIVGDGVVLEIPGFVIDIISPQTHERVPGEISTEIKANVVMMCGCPVEDGGMWDAAGFEIKAVIESEGFFKEIELNQTEKSSTFSGNIDLNKGNYTLTVYAFDPKTGNSGVDKTNIIIN</sequence>
<gene>
    <name evidence="2" type="ORF">ACFOS1_12660</name>
    <name evidence="3" type="ORF">ACFOS1_14305</name>
</gene>
<keyword evidence="4" id="KW-1185">Reference proteome</keyword>
<feature type="chain" id="PRO_5045033236" evidence="1">
    <location>
        <begin position="22"/>
        <end position="249"/>
    </location>
</feature>
<dbReference type="RefSeq" id="WP_290230974.1">
    <property type="nucleotide sequence ID" value="NZ_JAUFPZ010000002.1"/>
</dbReference>
<reference evidence="3" key="1">
    <citation type="journal article" date="2014" name="Int. J. Syst. Evol. Microbiol.">
        <title>Complete genome of a new Firmicutes species belonging to the dominant human colonic microbiota ('Ruminococcus bicirculans') reveals two chromosomes and a selective capacity to utilize plant glucans.</title>
        <authorList>
            <consortium name="NISC Comparative Sequencing Program"/>
            <person name="Wegmann U."/>
            <person name="Louis P."/>
            <person name="Goesmann A."/>
            <person name="Henrissat B."/>
            <person name="Duncan S.H."/>
            <person name="Flint H.J."/>
        </authorList>
    </citation>
    <scope>NUCLEOTIDE SEQUENCE</scope>
    <source>
        <strain evidence="3">CECT 9128</strain>
    </source>
</reference>
<protein>
    <submittedName>
        <fullName evidence="3">Uncharacterized protein</fullName>
    </submittedName>
</protein>
<evidence type="ECO:0000313" key="2">
    <source>
        <dbReference type="EMBL" id="MFC4028265.1"/>
    </source>
</evidence>
<accession>A0ABV8HBG0</accession>
<dbReference type="EMBL" id="JBHSAS010000011">
    <property type="protein sequence ID" value="MFC4028586.1"/>
    <property type="molecule type" value="Genomic_DNA"/>
</dbReference>
<proteinExistence type="predicted"/>
<evidence type="ECO:0000313" key="4">
    <source>
        <dbReference type="Proteomes" id="UP001595793"/>
    </source>
</evidence>
<comment type="caution">
    <text evidence="3">The sequence shown here is derived from an EMBL/GenBank/DDBJ whole genome shotgun (WGS) entry which is preliminary data.</text>
</comment>